<name>A0A644VYP5_9ZZZZ</name>
<dbReference type="InterPro" id="IPR004088">
    <property type="entry name" value="KH_dom_type_1"/>
</dbReference>
<dbReference type="SUPFAM" id="SSF55666">
    <property type="entry name" value="Ribonuclease PH domain 2-like"/>
    <property type="match status" value="2"/>
</dbReference>
<dbReference type="GO" id="GO:0006396">
    <property type="term" value="P:RNA processing"/>
    <property type="evidence" value="ECO:0007669"/>
    <property type="project" value="InterPro"/>
</dbReference>
<feature type="domain" description="S1 motif" evidence="10">
    <location>
        <begin position="629"/>
        <end position="698"/>
    </location>
</feature>
<evidence type="ECO:0000256" key="3">
    <source>
        <dbReference type="ARBA" id="ARBA00022490"/>
    </source>
</evidence>
<organism evidence="11">
    <name type="scientific">bioreactor metagenome</name>
    <dbReference type="NCBI Taxonomy" id="1076179"/>
    <lineage>
        <taxon>unclassified sequences</taxon>
        <taxon>metagenomes</taxon>
        <taxon>ecological metagenomes</taxon>
    </lineage>
</organism>
<dbReference type="Pfam" id="PF00575">
    <property type="entry name" value="S1"/>
    <property type="match status" value="1"/>
</dbReference>
<dbReference type="GO" id="GO:0004654">
    <property type="term" value="F:polyribonucleotide nucleotidyltransferase activity"/>
    <property type="evidence" value="ECO:0007669"/>
    <property type="project" value="UniProtKB-EC"/>
</dbReference>
<keyword evidence="6" id="KW-0479">Metal-binding</keyword>
<feature type="compositionally biased region" description="Basic and acidic residues" evidence="9">
    <location>
        <begin position="704"/>
        <end position="720"/>
    </location>
</feature>
<dbReference type="Gene3D" id="2.40.50.140">
    <property type="entry name" value="Nucleic acid-binding proteins"/>
    <property type="match status" value="1"/>
</dbReference>
<dbReference type="Gene3D" id="3.30.1370.10">
    <property type="entry name" value="K Homology domain, type 1"/>
    <property type="match status" value="1"/>
</dbReference>
<keyword evidence="5 11" id="KW-0548">Nucleotidyltransferase</keyword>
<proteinExistence type="inferred from homology"/>
<evidence type="ECO:0000256" key="2">
    <source>
        <dbReference type="ARBA" id="ARBA00012416"/>
    </source>
</evidence>
<dbReference type="PANTHER" id="PTHR11252:SF0">
    <property type="entry name" value="POLYRIBONUCLEOTIDE NUCLEOTIDYLTRANSFERASE 1, MITOCHONDRIAL"/>
    <property type="match status" value="1"/>
</dbReference>
<dbReference type="EC" id="2.7.7.8" evidence="2"/>
<comment type="caution">
    <text evidence="11">The sequence shown here is derived from an EMBL/GenBank/DDBJ whole genome shotgun (WGS) entry which is preliminary data.</text>
</comment>
<dbReference type="PANTHER" id="PTHR11252">
    <property type="entry name" value="POLYRIBONUCLEOTIDE NUCLEOTIDYLTRANSFERASE"/>
    <property type="match status" value="1"/>
</dbReference>
<comment type="similarity">
    <text evidence="1">Belongs to the polyribonucleotide nucleotidyltransferase family.</text>
</comment>
<gene>
    <name evidence="11" type="primary">pnp_17</name>
    <name evidence="11" type="ORF">SDC9_42607</name>
</gene>
<dbReference type="InterPro" id="IPR001247">
    <property type="entry name" value="ExoRNase_PH_dom1"/>
</dbReference>
<dbReference type="PROSITE" id="PS50126">
    <property type="entry name" value="S1"/>
    <property type="match status" value="1"/>
</dbReference>
<dbReference type="InterPro" id="IPR003029">
    <property type="entry name" value="S1_domain"/>
</dbReference>
<dbReference type="CDD" id="cd04472">
    <property type="entry name" value="S1_PNPase"/>
    <property type="match status" value="1"/>
</dbReference>
<dbReference type="GO" id="GO:0005829">
    <property type="term" value="C:cytosol"/>
    <property type="evidence" value="ECO:0007669"/>
    <property type="project" value="TreeGrafter"/>
</dbReference>
<evidence type="ECO:0000256" key="6">
    <source>
        <dbReference type="ARBA" id="ARBA00022723"/>
    </source>
</evidence>
<accession>A0A644VYP5</accession>
<dbReference type="SMART" id="SM00316">
    <property type="entry name" value="S1"/>
    <property type="match status" value="1"/>
</dbReference>
<evidence type="ECO:0000256" key="5">
    <source>
        <dbReference type="ARBA" id="ARBA00022695"/>
    </source>
</evidence>
<dbReference type="InterPro" id="IPR004087">
    <property type="entry name" value="KH_dom"/>
</dbReference>
<dbReference type="GO" id="GO:0000175">
    <property type="term" value="F:3'-5'-RNA exonuclease activity"/>
    <property type="evidence" value="ECO:0007669"/>
    <property type="project" value="TreeGrafter"/>
</dbReference>
<dbReference type="InterPro" id="IPR020568">
    <property type="entry name" value="Ribosomal_Su5_D2-typ_SF"/>
</dbReference>
<dbReference type="NCBIfam" id="TIGR03591">
    <property type="entry name" value="polynuc_phos"/>
    <property type="match status" value="1"/>
</dbReference>
<dbReference type="SUPFAM" id="SSF54211">
    <property type="entry name" value="Ribosomal protein S5 domain 2-like"/>
    <property type="match status" value="2"/>
</dbReference>
<evidence type="ECO:0000313" key="11">
    <source>
        <dbReference type="EMBL" id="MPL96427.1"/>
    </source>
</evidence>
<dbReference type="GO" id="GO:0003723">
    <property type="term" value="F:RNA binding"/>
    <property type="evidence" value="ECO:0007669"/>
    <property type="project" value="UniProtKB-KW"/>
</dbReference>
<dbReference type="FunFam" id="2.40.50.140:FF:000189">
    <property type="entry name" value="Polyribonucleotide nucleotidyltransferase, putative"/>
    <property type="match status" value="1"/>
</dbReference>
<evidence type="ECO:0000259" key="10">
    <source>
        <dbReference type="PROSITE" id="PS50126"/>
    </source>
</evidence>
<dbReference type="PROSITE" id="PS50084">
    <property type="entry name" value="KH_TYPE_1"/>
    <property type="match status" value="1"/>
</dbReference>
<feature type="region of interest" description="Disordered" evidence="9">
    <location>
        <begin position="704"/>
        <end position="736"/>
    </location>
</feature>
<dbReference type="CDD" id="cd11364">
    <property type="entry name" value="RNase_PH_PNPase_2"/>
    <property type="match status" value="1"/>
</dbReference>
<dbReference type="CDD" id="cd11363">
    <property type="entry name" value="RNase_PH_PNPase_1"/>
    <property type="match status" value="1"/>
</dbReference>
<dbReference type="HAMAP" id="MF_01595">
    <property type="entry name" value="PNPase"/>
    <property type="match status" value="1"/>
</dbReference>
<evidence type="ECO:0000256" key="4">
    <source>
        <dbReference type="ARBA" id="ARBA00022679"/>
    </source>
</evidence>
<keyword evidence="7" id="KW-0460">Magnesium</keyword>
<evidence type="ECO:0000256" key="1">
    <source>
        <dbReference type="ARBA" id="ARBA00007404"/>
    </source>
</evidence>
<dbReference type="GO" id="GO:0046872">
    <property type="term" value="F:metal ion binding"/>
    <property type="evidence" value="ECO:0007669"/>
    <property type="project" value="UniProtKB-KW"/>
</dbReference>
<evidence type="ECO:0000256" key="9">
    <source>
        <dbReference type="SAM" id="MobiDB-lite"/>
    </source>
</evidence>
<keyword evidence="8" id="KW-0694">RNA-binding</keyword>
<dbReference type="NCBIfam" id="NF008805">
    <property type="entry name" value="PRK11824.1"/>
    <property type="match status" value="1"/>
</dbReference>
<dbReference type="SMART" id="SM00322">
    <property type="entry name" value="KH"/>
    <property type="match status" value="1"/>
</dbReference>
<dbReference type="SUPFAM" id="SSF50249">
    <property type="entry name" value="Nucleic acid-binding proteins"/>
    <property type="match status" value="1"/>
</dbReference>
<dbReference type="FunFam" id="3.30.230.70:FF:000001">
    <property type="entry name" value="Polyribonucleotide nucleotidyltransferase"/>
    <property type="match status" value="1"/>
</dbReference>
<dbReference type="Pfam" id="PF00013">
    <property type="entry name" value="KH_1"/>
    <property type="match status" value="1"/>
</dbReference>
<keyword evidence="4 11" id="KW-0808">Transferase</keyword>
<keyword evidence="3" id="KW-0963">Cytoplasm</keyword>
<evidence type="ECO:0000256" key="7">
    <source>
        <dbReference type="ARBA" id="ARBA00022842"/>
    </source>
</evidence>
<dbReference type="InterPro" id="IPR012162">
    <property type="entry name" value="PNPase"/>
</dbReference>
<dbReference type="InterPro" id="IPR015848">
    <property type="entry name" value="PNPase_PH_RNA-bd_bac/org-type"/>
</dbReference>
<dbReference type="InterPro" id="IPR015847">
    <property type="entry name" value="ExoRNase_PH_dom2"/>
</dbReference>
<dbReference type="Pfam" id="PF03726">
    <property type="entry name" value="PNPase"/>
    <property type="match status" value="1"/>
</dbReference>
<dbReference type="InterPro" id="IPR012340">
    <property type="entry name" value="NA-bd_OB-fold"/>
</dbReference>
<dbReference type="SUPFAM" id="SSF54791">
    <property type="entry name" value="Eukaryotic type KH-domain (KH-domain type I)"/>
    <property type="match status" value="1"/>
</dbReference>
<dbReference type="FunFam" id="3.30.1370.10:FF:000001">
    <property type="entry name" value="Polyribonucleotide nucleotidyltransferase"/>
    <property type="match status" value="1"/>
</dbReference>
<dbReference type="Gene3D" id="3.30.230.70">
    <property type="entry name" value="GHMP Kinase, N-terminal domain"/>
    <property type="match status" value="2"/>
</dbReference>
<dbReference type="InterPro" id="IPR036345">
    <property type="entry name" value="ExoRNase_PH_dom2_sf"/>
</dbReference>
<evidence type="ECO:0000256" key="8">
    <source>
        <dbReference type="ARBA" id="ARBA00022884"/>
    </source>
</evidence>
<dbReference type="EMBL" id="VSSQ01000509">
    <property type="protein sequence ID" value="MPL96427.1"/>
    <property type="molecule type" value="Genomic_DNA"/>
</dbReference>
<dbReference type="Pfam" id="PF03725">
    <property type="entry name" value="RNase_PH_C"/>
    <property type="match status" value="2"/>
</dbReference>
<dbReference type="AlphaFoldDB" id="A0A644VYP5"/>
<sequence length="736" mass="81233">MNIIKKTIKLSDGREIEIETGKLAKQADGSVVVKMGKTMLLATVTCAKEAKEDVDFMPLSVEYKEKYASAGRYPGGFLKREGRPNDSEILVSRLIDRALRPLFPDDFHAEVFVTVNLISAEKEIMPDALAGLAASAALAVSDIPFNGPISEVRVARIDGKFVVNPSFTELKTADIDIMVAATIDNIMMVEGEMKEVAEADMLEAIKFAHEEIKIQCQAQMELMKEAGKELKRAYCHETQDEELRKSVWDFCYDKCYKIATTPSAKQERTDAFEALKAEFIATLSEEDAAAKKGMITRYYHDVEKEAMRKMILNEGVRLDGRGTKDIRPIWCEVDYLPATHGSAVFTRGETQSLTTVTLGTRLDMKSVDEVLVEGSEQFVLHYNFPPFSTGDAKPYRGTGRREIGHGNLALRALKYVVPVGDENPYAVRVVSDILESNGSSSMATVCAGTLALMDAGIKIKKPVSGIAMGLISDSKSGKFAVLSDILGDEDHLGDMDFKVTGTKDGITATQMDIKVDGLSYEILEQALEQARQGRLHIMGEMMKTLSEPREDLKPHVPRIVQIVIPGDFIGAVIGTGGKVIQEIQKTTGTTITITEKDGTGVVDIFGDDQQSMEKALNWIKDITTVPEAGQVYTGKVVSILEFGAFVQILPGKEGLLHISELDWKKVDKVEDVLNIGDTVEVKLLEMDPKNGKMRLSRKVLIEKPEGYVEPERKPRPEGGRPQRPQGRSGDRNSFRR</sequence>
<dbReference type="FunFam" id="3.30.230.70:FF:000002">
    <property type="entry name" value="Polyribonucleotide nucleotidyltransferase"/>
    <property type="match status" value="1"/>
</dbReference>
<dbReference type="InterPro" id="IPR036612">
    <property type="entry name" value="KH_dom_type_1_sf"/>
</dbReference>
<dbReference type="InterPro" id="IPR027408">
    <property type="entry name" value="PNPase/RNase_PH_dom_sf"/>
</dbReference>
<dbReference type="GO" id="GO:0006402">
    <property type="term" value="P:mRNA catabolic process"/>
    <property type="evidence" value="ECO:0007669"/>
    <property type="project" value="InterPro"/>
</dbReference>
<dbReference type="CDD" id="cd02393">
    <property type="entry name" value="KH-I_PNPase"/>
    <property type="match status" value="1"/>
</dbReference>
<dbReference type="Pfam" id="PF01138">
    <property type="entry name" value="RNase_PH"/>
    <property type="match status" value="2"/>
</dbReference>
<reference evidence="11" key="1">
    <citation type="submission" date="2019-08" db="EMBL/GenBank/DDBJ databases">
        <authorList>
            <person name="Kucharzyk K."/>
            <person name="Murdoch R.W."/>
            <person name="Higgins S."/>
            <person name="Loffler F."/>
        </authorList>
    </citation>
    <scope>NUCLEOTIDE SEQUENCE</scope>
</reference>
<protein>
    <recommendedName>
        <fullName evidence="2">polyribonucleotide nucleotidyltransferase</fullName>
        <ecNumber evidence="2">2.7.7.8</ecNumber>
    </recommendedName>
</protein>
<dbReference type="PIRSF" id="PIRSF005499">
    <property type="entry name" value="PNPase"/>
    <property type="match status" value="1"/>
</dbReference>